<dbReference type="Pfam" id="PF03737">
    <property type="entry name" value="RraA-like"/>
    <property type="match status" value="1"/>
</dbReference>
<feature type="binding site" evidence="13">
    <location>
        <position position="119"/>
    </location>
    <ligand>
        <name>substrate</name>
    </ligand>
</feature>
<dbReference type="AlphaFoldDB" id="A0A6L9SGD3"/>
<comment type="similarity">
    <text evidence="3">Belongs to the class II aldolase/RraA-like family.</text>
</comment>
<evidence type="ECO:0000256" key="4">
    <source>
        <dbReference type="ARBA" id="ARBA00011233"/>
    </source>
</evidence>
<dbReference type="EC" id="4.1.1.112" evidence="6"/>
<dbReference type="InterPro" id="IPR005493">
    <property type="entry name" value="RraA/RraA-like"/>
</dbReference>
<proteinExistence type="inferred from homology"/>
<evidence type="ECO:0000256" key="9">
    <source>
        <dbReference type="ARBA" id="ARBA00029596"/>
    </source>
</evidence>
<dbReference type="InterPro" id="IPR036704">
    <property type="entry name" value="RraA/RraA-like_sf"/>
</dbReference>
<sequence length="219" mass="22894">MTSTQDIDLDVLAEETYSAVFSDICDQLGFHEQTALPGIAPIGGSGRIVGWARPFVARSVGEPPSRPYGNEIDFIDSLGPGDVPVGDGTSRPAAAWGELFSCAARGRGARGAVIDGYVRDVAKIRALGFPVSARGSRPTDSLGRVSLDATVASVHIGGTTVVAGDLIVADDDGVTVVPRDIADDVAHRALEKATTENMARQLLLDGGKLADVWERHGVM</sequence>
<feature type="binding site" evidence="13">
    <location>
        <position position="120"/>
    </location>
    <ligand>
        <name>Mg(2+)</name>
        <dbReference type="ChEBI" id="CHEBI:18420"/>
    </ligand>
</feature>
<dbReference type="CDD" id="cd16841">
    <property type="entry name" value="RraA_family"/>
    <property type="match status" value="1"/>
</dbReference>
<evidence type="ECO:0000256" key="12">
    <source>
        <dbReference type="ARBA" id="ARBA00047973"/>
    </source>
</evidence>
<protein>
    <recommendedName>
        <fullName evidence="7">Putative 4-hydroxy-4-methyl-2-oxoglutarate aldolase</fullName>
        <ecNumber evidence="6">4.1.1.112</ecNumber>
        <ecNumber evidence="5">4.1.3.17</ecNumber>
    </recommendedName>
    <alternativeName>
        <fullName evidence="11">Oxaloacetate decarboxylase</fullName>
    </alternativeName>
    <alternativeName>
        <fullName evidence="9">Regulator of ribonuclease activity homolog</fullName>
    </alternativeName>
    <alternativeName>
        <fullName evidence="10">RraA-like protein</fullName>
    </alternativeName>
</protein>
<keyword evidence="13" id="KW-0479">Metal-binding</keyword>
<comment type="cofactor">
    <cofactor evidence="2">
        <name>a divalent metal cation</name>
        <dbReference type="ChEBI" id="CHEBI:60240"/>
    </cofactor>
</comment>
<evidence type="ECO:0000256" key="8">
    <source>
        <dbReference type="ARBA" id="ARBA00025046"/>
    </source>
</evidence>
<evidence type="ECO:0000256" key="11">
    <source>
        <dbReference type="ARBA" id="ARBA00032305"/>
    </source>
</evidence>
<dbReference type="Gene3D" id="3.50.30.40">
    <property type="entry name" value="Ribonuclease E inhibitor RraA/RraA-like"/>
    <property type="match status" value="1"/>
</dbReference>
<keyword evidence="15" id="KW-1185">Reference proteome</keyword>
<comment type="function">
    <text evidence="8">Catalyzes the aldol cleavage of 4-hydroxy-4-methyl-2-oxoglutarate (HMG) into 2 molecules of pyruvate. Also contains a secondary oxaloacetate (OAA) decarboxylase activity due to the common pyruvate enolate transition state formed following C-C bond cleavage in the retro-aldol and decarboxylation reactions.</text>
</comment>
<dbReference type="EC" id="4.1.3.17" evidence="5"/>
<dbReference type="PANTHER" id="PTHR33254:SF4">
    <property type="entry name" value="4-HYDROXY-4-METHYL-2-OXOGLUTARATE ALDOLASE 3-RELATED"/>
    <property type="match status" value="1"/>
</dbReference>
<evidence type="ECO:0000256" key="7">
    <source>
        <dbReference type="ARBA" id="ARBA00016549"/>
    </source>
</evidence>
<name>A0A6L9SGD3_9ACTN</name>
<evidence type="ECO:0000256" key="3">
    <source>
        <dbReference type="ARBA" id="ARBA00008621"/>
    </source>
</evidence>
<dbReference type="GO" id="GO:0046872">
    <property type="term" value="F:metal ion binding"/>
    <property type="evidence" value="ECO:0007669"/>
    <property type="project" value="UniProtKB-KW"/>
</dbReference>
<comment type="catalytic activity">
    <reaction evidence="12">
        <text>oxaloacetate + H(+) = pyruvate + CO2</text>
        <dbReference type="Rhea" id="RHEA:15641"/>
        <dbReference type="ChEBI" id="CHEBI:15361"/>
        <dbReference type="ChEBI" id="CHEBI:15378"/>
        <dbReference type="ChEBI" id="CHEBI:16452"/>
        <dbReference type="ChEBI" id="CHEBI:16526"/>
        <dbReference type="EC" id="4.1.1.112"/>
    </reaction>
</comment>
<dbReference type="PANTHER" id="PTHR33254">
    <property type="entry name" value="4-HYDROXY-4-METHYL-2-OXOGLUTARATE ALDOLASE 3-RELATED"/>
    <property type="match status" value="1"/>
</dbReference>
<dbReference type="SUPFAM" id="SSF89562">
    <property type="entry name" value="RraA-like"/>
    <property type="match status" value="1"/>
</dbReference>
<comment type="catalytic activity">
    <reaction evidence="1">
        <text>4-hydroxy-4-methyl-2-oxoglutarate = 2 pyruvate</text>
        <dbReference type="Rhea" id="RHEA:22748"/>
        <dbReference type="ChEBI" id="CHEBI:15361"/>
        <dbReference type="ChEBI" id="CHEBI:58276"/>
        <dbReference type="EC" id="4.1.3.17"/>
    </reaction>
</comment>
<dbReference type="Proteomes" id="UP000475214">
    <property type="component" value="Unassembled WGS sequence"/>
</dbReference>
<dbReference type="EMBL" id="JAAGOA010000030">
    <property type="protein sequence ID" value="NEE04189.1"/>
    <property type="molecule type" value="Genomic_DNA"/>
</dbReference>
<evidence type="ECO:0000313" key="15">
    <source>
        <dbReference type="Proteomes" id="UP000475214"/>
    </source>
</evidence>
<dbReference type="GO" id="GO:0008948">
    <property type="term" value="F:oxaloacetate decarboxylase activity"/>
    <property type="evidence" value="ECO:0007669"/>
    <property type="project" value="UniProtKB-EC"/>
</dbReference>
<evidence type="ECO:0000313" key="14">
    <source>
        <dbReference type="EMBL" id="NEE04189.1"/>
    </source>
</evidence>
<dbReference type="GO" id="GO:0047443">
    <property type="term" value="F:4-hydroxy-4-methyl-2-oxoglutarate aldolase activity"/>
    <property type="evidence" value="ECO:0007669"/>
    <property type="project" value="UniProtKB-EC"/>
</dbReference>
<comment type="subunit">
    <text evidence="4">Homotrimer.</text>
</comment>
<comment type="caution">
    <text evidence="14">The sequence shown here is derived from an EMBL/GenBank/DDBJ whole genome shotgun (WGS) entry which is preliminary data.</text>
</comment>
<accession>A0A6L9SGD3</accession>
<comment type="cofactor">
    <cofactor evidence="13">
        <name>Mg(2+)</name>
        <dbReference type="ChEBI" id="CHEBI:18420"/>
    </cofactor>
</comment>
<evidence type="ECO:0000256" key="10">
    <source>
        <dbReference type="ARBA" id="ARBA00030169"/>
    </source>
</evidence>
<evidence type="ECO:0000256" key="13">
    <source>
        <dbReference type="PIRSR" id="PIRSR605493-1"/>
    </source>
</evidence>
<evidence type="ECO:0000256" key="6">
    <source>
        <dbReference type="ARBA" id="ARBA00012947"/>
    </source>
</evidence>
<evidence type="ECO:0000256" key="5">
    <source>
        <dbReference type="ARBA" id="ARBA00012213"/>
    </source>
</evidence>
<evidence type="ECO:0000256" key="1">
    <source>
        <dbReference type="ARBA" id="ARBA00001342"/>
    </source>
</evidence>
<gene>
    <name evidence="14" type="ORF">G1H10_28865</name>
</gene>
<evidence type="ECO:0000256" key="2">
    <source>
        <dbReference type="ARBA" id="ARBA00001968"/>
    </source>
</evidence>
<organism evidence="14 15">
    <name type="scientific">Phytoactinopolyspora halotolerans</name>
    <dbReference type="NCBI Taxonomy" id="1981512"/>
    <lineage>
        <taxon>Bacteria</taxon>
        <taxon>Bacillati</taxon>
        <taxon>Actinomycetota</taxon>
        <taxon>Actinomycetes</taxon>
        <taxon>Jiangellales</taxon>
        <taxon>Jiangellaceae</taxon>
        <taxon>Phytoactinopolyspora</taxon>
    </lineage>
</organism>
<dbReference type="RefSeq" id="WP_163744507.1">
    <property type="nucleotide sequence ID" value="NZ_JAAGOA010000030.1"/>
</dbReference>
<keyword evidence="13" id="KW-0460">Magnesium</keyword>
<reference evidence="14 15" key="1">
    <citation type="submission" date="2020-02" db="EMBL/GenBank/DDBJ databases">
        <authorList>
            <person name="Li X.-J."/>
            <person name="Han X.-M."/>
        </authorList>
    </citation>
    <scope>NUCLEOTIDE SEQUENCE [LARGE SCALE GENOMIC DNA]</scope>
    <source>
        <strain evidence="14 15">CCTCC AB 2017055</strain>
    </source>
</reference>